<reference evidence="1" key="1">
    <citation type="journal article" date="2020" name="Stud. Mycol.">
        <title>101 Dothideomycetes genomes: a test case for predicting lifestyles and emergence of pathogens.</title>
        <authorList>
            <person name="Haridas S."/>
            <person name="Albert R."/>
            <person name="Binder M."/>
            <person name="Bloem J."/>
            <person name="Labutti K."/>
            <person name="Salamov A."/>
            <person name="Andreopoulos B."/>
            <person name="Baker S."/>
            <person name="Barry K."/>
            <person name="Bills G."/>
            <person name="Bluhm B."/>
            <person name="Cannon C."/>
            <person name="Castanera R."/>
            <person name="Culley D."/>
            <person name="Daum C."/>
            <person name="Ezra D."/>
            <person name="Gonzalez J."/>
            <person name="Henrissat B."/>
            <person name="Kuo A."/>
            <person name="Liang C."/>
            <person name="Lipzen A."/>
            <person name="Lutzoni F."/>
            <person name="Magnuson J."/>
            <person name="Mondo S."/>
            <person name="Nolan M."/>
            <person name="Ohm R."/>
            <person name="Pangilinan J."/>
            <person name="Park H.-J."/>
            <person name="Ramirez L."/>
            <person name="Alfaro M."/>
            <person name="Sun H."/>
            <person name="Tritt A."/>
            <person name="Yoshinaga Y."/>
            <person name="Zwiers L.-H."/>
            <person name="Turgeon B."/>
            <person name="Goodwin S."/>
            <person name="Spatafora J."/>
            <person name="Crous P."/>
            <person name="Grigoriev I."/>
        </authorList>
    </citation>
    <scope>NUCLEOTIDE SEQUENCE</scope>
    <source>
        <strain evidence="1">SCOH1-5</strain>
    </source>
</reference>
<accession>A0A6A6F0Z8</accession>
<sequence length="106" mass="11844">MSRQETNPTVKNKDESLAHSFLTAATVAALFTMPACTKARSKRHAPAKSRFAFGPTMSESFPSGKGRVFSCARLKLWTAMRKKIFGTLLNHMSHRRGNDHKQDCDC</sequence>
<gene>
    <name evidence="1" type="ORF">CERZMDRAFT_91830</name>
</gene>
<protein>
    <submittedName>
        <fullName evidence="1">Uncharacterized protein</fullName>
    </submittedName>
</protein>
<dbReference type="Proteomes" id="UP000799539">
    <property type="component" value="Unassembled WGS sequence"/>
</dbReference>
<dbReference type="EMBL" id="ML992706">
    <property type="protein sequence ID" value="KAF2207103.1"/>
    <property type="molecule type" value="Genomic_DNA"/>
</dbReference>
<keyword evidence="2" id="KW-1185">Reference proteome</keyword>
<proteinExistence type="predicted"/>
<dbReference type="AlphaFoldDB" id="A0A6A6F0Z8"/>
<evidence type="ECO:0000313" key="1">
    <source>
        <dbReference type="EMBL" id="KAF2207103.1"/>
    </source>
</evidence>
<evidence type="ECO:0000313" key="2">
    <source>
        <dbReference type="Proteomes" id="UP000799539"/>
    </source>
</evidence>
<organism evidence="1 2">
    <name type="scientific">Cercospora zeae-maydis SCOH1-5</name>
    <dbReference type="NCBI Taxonomy" id="717836"/>
    <lineage>
        <taxon>Eukaryota</taxon>
        <taxon>Fungi</taxon>
        <taxon>Dikarya</taxon>
        <taxon>Ascomycota</taxon>
        <taxon>Pezizomycotina</taxon>
        <taxon>Dothideomycetes</taxon>
        <taxon>Dothideomycetidae</taxon>
        <taxon>Mycosphaerellales</taxon>
        <taxon>Mycosphaerellaceae</taxon>
        <taxon>Cercospora</taxon>
    </lineage>
</organism>
<name>A0A6A6F0Z8_9PEZI</name>